<sequence>MNSQKDNKEEIGPSYYDTAKKVVGVAGAIVAFAGLAFLSLASSSEEKGPEEKMMKAPGGNGSIIPRNPFEENPKDFFAQQRIDRRNSKN</sequence>
<organism evidence="3 4">
    <name type="scientific">Capsella rubella</name>
    <dbReference type="NCBI Taxonomy" id="81985"/>
    <lineage>
        <taxon>Eukaryota</taxon>
        <taxon>Viridiplantae</taxon>
        <taxon>Streptophyta</taxon>
        <taxon>Embryophyta</taxon>
        <taxon>Tracheophyta</taxon>
        <taxon>Spermatophyta</taxon>
        <taxon>Magnoliopsida</taxon>
        <taxon>eudicotyledons</taxon>
        <taxon>Gunneridae</taxon>
        <taxon>Pentapetalae</taxon>
        <taxon>rosids</taxon>
        <taxon>malvids</taxon>
        <taxon>Brassicales</taxon>
        <taxon>Brassicaceae</taxon>
        <taxon>Camelineae</taxon>
        <taxon>Capsella</taxon>
    </lineage>
</organism>
<feature type="compositionally biased region" description="Basic and acidic residues" evidence="1">
    <location>
        <begin position="44"/>
        <end position="54"/>
    </location>
</feature>
<reference evidence="4" key="1">
    <citation type="journal article" date="2013" name="Nat. Genet.">
        <title>The Capsella rubella genome and the genomic consequences of rapid mating system evolution.</title>
        <authorList>
            <person name="Slotte T."/>
            <person name="Hazzouri K.M."/>
            <person name="Agren J.A."/>
            <person name="Koenig D."/>
            <person name="Maumus F."/>
            <person name="Guo Y.L."/>
            <person name="Steige K."/>
            <person name="Platts A.E."/>
            <person name="Escobar J.S."/>
            <person name="Newman L.K."/>
            <person name="Wang W."/>
            <person name="Mandakova T."/>
            <person name="Vello E."/>
            <person name="Smith L.M."/>
            <person name="Henz S.R."/>
            <person name="Steffen J."/>
            <person name="Takuno S."/>
            <person name="Brandvain Y."/>
            <person name="Coop G."/>
            <person name="Andolfatto P."/>
            <person name="Hu T.T."/>
            <person name="Blanchette M."/>
            <person name="Clark R.M."/>
            <person name="Quesneville H."/>
            <person name="Nordborg M."/>
            <person name="Gaut B.S."/>
            <person name="Lysak M.A."/>
            <person name="Jenkins J."/>
            <person name="Grimwood J."/>
            <person name="Chapman J."/>
            <person name="Prochnik S."/>
            <person name="Shu S."/>
            <person name="Rokhsar D."/>
            <person name="Schmutz J."/>
            <person name="Weigel D."/>
            <person name="Wright S.I."/>
        </authorList>
    </citation>
    <scope>NUCLEOTIDE SEQUENCE [LARGE SCALE GENOMIC DNA]</scope>
    <source>
        <strain evidence="4">cv. Monte Gargano</strain>
    </source>
</reference>
<name>R0GFY6_9BRAS</name>
<dbReference type="AlphaFoldDB" id="R0GFY6"/>
<keyword evidence="4" id="KW-1185">Reference proteome</keyword>
<evidence type="ECO:0000313" key="3">
    <source>
        <dbReference type="EMBL" id="EOA15664.1"/>
    </source>
</evidence>
<keyword evidence="2" id="KW-1133">Transmembrane helix</keyword>
<protein>
    <submittedName>
        <fullName evidence="3">Uncharacterized protein</fullName>
    </submittedName>
</protein>
<keyword evidence="2" id="KW-0472">Membrane</keyword>
<dbReference type="Proteomes" id="UP000029121">
    <property type="component" value="Unassembled WGS sequence"/>
</dbReference>
<dbReference type="EMBL" id="KB870811">
    <property type="protein sequence ID" value="EOA15664.1"/>
    <property type="molecule type" value="Genomic_DNA"/>
</dbReference>
<feature type="transmembrane region" description="Helical" evidence="2">
    <location>
        <begin position="22"/>
        <end position="43"/>
    </location>
</feature>
<gene>
    <name evidence="3" type="ORF">CARUB_v10006131mg</name>
</gene>
<accession>R0GFY6</accession>
<evidence type="ECO:0000313" key="4">
    <source>
        <dbReference type="Proteomes" id="UP000029121"/>
    </source>
</evidence>
<proteinExistence type="predicted"/>
<feature type="region of interest" description="Disordered" evidence="1">
    <location>
        <begin position="43"/>
        <end position="89"/>
    </location>
</feature>
<evidence type="ECO:0000256" key="2">
    <source>
        <dbReference type="SAM" id="Phobius"/>
    </source>
</evidence>
<evidence type="ECO:0000256" key="1">
    <source>
        <dbReference type="SAM" id="MobiDB-lite"/>
    </source>
</evidence>
<dbReference type="InterPro" id="IPR039926">
    <property type="entry name" value="Egg_app_1"/>
</dbReference>
<dbReference type="PANTHER" id="PTHR33333">
    <property type="entry name" value="ERYTHROCYTE MEMBRANE PROTEIN 1-LIKE"/>
    <property type="match status" value="1"/>
</dbReference>
<keyword evidence="2" id="KW-0812">Transmembrane</keyword>
<dbReference type="PANTHER" id="PTHR33333:SF40">
    <property type="entry name" value="(RAPE) HYPOTHETICAL PROTEIN"/>
    <property type="match status" value="1"/>
</dbReference>